<dbReference type="EMBL" id="CM002298">
    <property type="protein sequence ID" value="ESW05670.1"/>
    <property type="molecule type" value="Genomic_DNA"/>
</dbReference>
<proteinExistence type="predicted"/>
<keyword evidence="2" id="KW-1185">Reference proteome</keyword>
<name>V7AK98_PHAVU</name>
<dbReference type="OrthoDB" id="696485at2759"/>
<reference evidence="2" key="1">
    <citation type="journal article" date="2014" name="Nat. Genet.">
        <title>A reference genome for common bean and genome-wide analysis of dual domestications.</title>
        <authorList>
            <person name="Schmutz J."/>
            <person name="McClean P.E."/>
            <person name="Mamidi S."/>
            <person name="Wu G.A."/>
            <person name="Cannon S.B."/>
            <person name="Grimwood J."/>
            <person name="Jenkins J."/>
            <person name="Shu S."/>
            <person name="Song Q."/>
            <person name="Chavarro C."/>
            <person name="Torres-Torres M."/>
            <person name="Geffroy V."/>
            <person name="Moghaddam S.M."/>
            <person name="Gao D."/>
            <person name="Abernathy B."/>
            <person name="Barry K."/>
            <person name="Blair M."/>
            <person name="Brick M.A."/>
            <person name="Chovatia M."/>
            <person name="Gepts P."/>
            <person name="Goodstein D.M."/>
            <person name="Gonzales M."/>
            <person name="Hellsten U."/>
            <person name="Hyten D.L."/>
            <person name="Jia G."/>
            <person name="Kelly J.D."/>
            <person name="Kudrna D."/>
            <person name="Lee R."/>
            <person name="Richard M.M."/>
            <person name="Miklas P.N."/>
            <person name="Osorno J.M."/>
            <person name="Rodrigues J."/>
            <person name="Thareau V."/>
            <person name="Urrea C.A."/>
            <person name="Wang M."/>
            <person name="Yu Y."/>
            <person name="Zhang M."/>
            <person name="Wing R.A."/>
            <person name="Cregan P.B."/>
            <person name="Rokhsar D.S."/>
            <person name="Jackson S.A."/>
        </authorList>
    </citation>
    <scope>NUCLEOTIDE SEQUENCE [LARGE SCALE GENOMIC DNA]</scope>
    <source>
        <strain evidence="2">cv. G19833</strain>
    </source>
</reference>
<evidence type="ECO:0000313" key="2">
    <source>
        <dbReference type="Proteomes" id="UP000000226"/>
    </source>
</evidence>
<accession>V7AK98</accession>
<dbReference type="AlphaFoldDB" id="V7AK98"/>
<evidence type="ECO:0000313" key="1">
    <source>
        <dbReference type="EMBL" id="ESW05670.1"/>
    </source>
</evidence>
<dbReference type="Proteomes" id="UP000000226">
    <property type="component" value="Chromosome 11"/>
</dbReference>
<protein>
    <submittedName>
        <fullName evidence="1">Uncharacterized protein</fullName>
    </submittedName>
</protein>
<gene>
    <name evidence="1" type="ORF">PHAVU_011G199700g</name>
</gene>
<feature type="non-terminal residue" evidence="1">
    <location>
        <position position="1"/>
    </location>
</feature>
<dbReference type="Gramene" id="ESW05670">
    <property type="protein sequence ID" value="ESW05670"/>
    <property type="gene ID" value="PHAVU_011G199700g"/>
</dbReference>
<sequence>RGIWVCIIGEIWNHRNMVVFKNGQVDLFEVFTVVQRKTWSWVTVKERFAYFSYLDWCLEPLCFMRYLRD</sequence>
<organism evidence="1 2">
    <name type="scientific">Phaseolus vulgaris</name>
    <name type="common">Kidney bean</name>
    <name type="synonym">French bean</name>
    <dbReference type="NCBI Taxonomy" id="3885"/>
    <lineage>
        <taxon>Eukaryota</taxon>
        <taxon>Viridiplantae</taxon>
        <taxon>Streptophyta</taxon>
        <taxon>Embryophyta</taxon>
        <taxon>Tracheophyta</taxon>
        <taxon>Spermatophyta</taxon>
        <taxon>Magnoliopsida</taxon>
        <taxon>eudicotyledons</taxon>
        <taxon>Gunneridae</taxon>
        <taxon>Pentapetalae</taxon>
        <taxon>rosids</taxon>
        <taxon>fabids</taxon>
        <taxon>Fabales</taxon>
        <taxon>Fabaceae</taxon>
        <taxon>Papilionoideae</taxon>
        <taxon>50 kb inversion clade</taxon>
        <taxon>NPAAA clade</taxon>
        <taxon>indigoferoid/millettioid clade</taxon>
        <taxon>Phaseoleae</taxon>
        <taxon>Phaseolus</taxon>
    </lineage>
</organism>